<evidence type="ECO:0000256" key="6">
    <source>
        <dbReference type="HAMAP-Rule" id="MF_00267"/>
    </source>
</evidence>
<sequence>MRQAFHFKGGNYTISAININTTELKQVESLLNSKISQSKSFFHNTPFAIDIRDIDTLPETTIKFLEKIISLFKTSGMIPVGFVTNNQDLKVKLAKAGYNILKSNKTKDDLAAPEKPKGGVKIITSPVRTGQSIESRDGDVVVTANVNNGAEIIADGNIVVYGRIGGRVIAGSSGDKDAKIICKDLKAELVSIAGKYVTLNNESIPVGDQYKEGYVVYLKDDKIHIEGF</sequence>
<feature type="domain" description="Septum formation inhibitor MinC C-terminal" evidence="7">
    <location>
        <begin position="122"/>
        <end position="226"/>
    </location>
</feature>
<evidence type="ECO:0000256" key="4">
    <source>
        <dbReference type="ARBA" id="ARBA00023306"/>
    </source>
</evidence>
<dbReference type="InterPro" id="IPR036145">
    <property type="entry name" value="MinC_C_sf"/>
</dbReference>
<dbReference type="InterPro" id="IPR016098">
    <property type="entry name" value="CAP/MinC_C"/>
</dbReference>
<protein>
    <recommendedName>
        <fullName evidence="6">Probable septum site-determining protein MinC</fullName>
    </recommendedName>
</protein>
<evidence type="ECO:0000256" key="3">
    <source>
        <dbReference type="ARBA" id="ARBA00023210"/>
    </source>
</evidence>
<evidence type="ECO:0000313" key="10">
    <source>
        <dbReference type="Proteomes" id="UP000182521"/>
    </source>
</evidence>
<dbReference type="NCBIfam" id="TIGR01222">
    <property type="entry name" value="minC"/>
    <property type="match status" value="1"/>
</dbReference>
<comment type="similarity">
    <text evidence="1 6">Belongs to the MinC family.</text>
</comment>
<evidence type="ECO:0000259" key="8">
    <source>
        <dbReference type="Pfam" id="PF05209"/>
    </source>
</evidence>
<dbReference type="GO" id="GO:0000917">
    <property type="term" value="P:division septum assembly"/>
    <property type="evidence" value="ECO:0007669"/>
    <property type="project" value="UniProtKB-KW"/>
</dbReference>
<organism evidence="9 10">
    <name type="scientific">Francisella frigiditurris</name>
    <dbReference type="NCBI Taxonomy" id="1542390"/>
    <lineage>
        <taxon>Bacteria</taxon>
        <taxon>Pseudomonadati</taxon>
        <taxon>Pseudomonadota</taxon>
        <taxon>Gammaproteobacteria</taxon>
        <taxon>Thiotrichales</taxon>
        <taxon>Francisellaceae</taxon>
        <taxon>Francisella</taxon>
    </lineage>
</organism>
<gene>
    <name evidence="6 9" type="primary">minC</name>
    <name evidence="9" type="ORF">KX01_116</name>
</gene>
<name>A0A1J0KTZ8_9GAMM</name>
<dbReference type="Pfam" id="PF03775">
    <property type="entry name" value="MinC_C"/>
    <property type="match status" value="1"/>
</dbReference>
<comment type="subunit">
    <text evidence="6">Interacts with MinD and FtsZ.</text>
</comment>
<dbReference type="PANTHER" id="PTHR34108:SF1">
    <property type="entry name" value="SEPTUM SITE-DETERMINING PROTEIN MINC"/>
    <property type="match status" value="1"/>
</dbReference>
<evidence type="ECO:0000313" key="9">
    <source>
        <dbReference type="EMBL" id="APC97225.1"/>
    </source>
</evidence>
<dbReference type="PANTHER" id="PTHR34108">
    <property type="entry name" value="SEPTUM SITE-DETERMINING PROTEIN MINC"/>
    <property type="match status" value="1"/>
</dbReference>
<dbReference type="InterPro" id="IPR007874">
    <property type="entry name" value="MinC_N"/>
</dbReference>
<evidence type="ECO:0000259" key="7">
    <source>
        <dbReference type="Pfam" id="PF03775"/>
    </source>
</evidence>
<dbReference type="EMBL" id="CP009654">
    <property type="protein sequence ID" value="APC97225.1"/>
    <property type="molecule type" value="Genomic_DNA"/>
</dbReference>
<dbReference type="Pfam" id="PF05209">
    <property type="entry name" value="MinC_N"/>
    <property type="match status" value="1"/>
</dbReference>
<feature type="domain" description="Septum formation inhibitor MinC N-terminal" evidence="8">
    <location>
        <begin position="5"/>
        <end position="79"/>
    </location>
</feature>
<keyword evidence="10" id="KW-1185">Reference proteome</keyword>
<evidence type="ECO:0000256" key="1">
    <source>
        <dbReference type="ARBA" id="ARBA00006291"/>
    </source>
</evidence>
<proteinExistence type="inferred from homology"/>
<dbReference type="AlphaFoldDB" id="A0A1J0KTZ8"/>
<keyword evidence="4 6" id="KW-0131">Cell cycle</keyword>
<evidence type="ECO:0000256" key="2">
    <source>
        <dbReference type="ARBA" id="ARBA00022618"/>
    </source>
</evidence>
<dbReference type="OrthoDB" id="9794530at2"/>
<dbReference type="InterPro" id="IPR013033">
    <property type="entry name" value="MinC"/>
</dbReference>
<dbReference type="RefSeq" id="WP_071663145.1">
    <property type="nucleotide sequence ID" value="NZ_CP009654.1"/>
</dbReference>
<comment type="function">
    <text evidence="5 6">Cell division inhibitor that blocks the formation of polar Z ring septums. Rapidly oscillates between the poles of the cell to destabilize FtsZ filaments that have formed before they mature into polar Z rings. Prevents FtsZ polymerization.</text>
</comment>
<accession>A0A1J0KTZ8</accession>
<dbReference type="Gene3D" id="2.160.20.70">
    <property type="match status" value="1"/>
</dbReference>
<dbReference type="HAMAP" id="MF_00267">
    <property type="entry name" value="MinC"/>
    <property type="match status" value="1"/>
</dbReference>
<dbReference type="GO" id="GO:1901891">
    <property type="term" value="P:regulation of cell septum assembly"/>
    <property type="evidence" value="ECO:0007669"/>
    <property type="project" value="InterPro"/>
</dbReference>
<keyword evidence="3 6" id="KW-0717">Septation</keyword>
<reference evidence="10" key="1">
    <citation type="submission" date="2014-10" db="EMBL/GenBank/DDBJ databases">
        <authorList>
            <person name="Kuske C.R."/>
            <person name="Challacombe J.F."/>
            <person name="Daligault H.E."/>
            <person name="Davenport K.W."/>
            <person name="Johnson S.L."/>
            <person name="Siddaramappa S."/>
            <person name="Petersen J.M."/>
        </authorList>
    </citation>
    <scope>NUCLEOTIDE SEQUENCE [LARGE SCALE GENOMIC DNA]</scope>
    <source>
        <strain evidence="10">CA97-1460</strain>
    </source>
</reference>
<dbReference type="InterPro" id="IPR005526">
    <property type="entry name" value="Septum_form_inhib_MinC_C"/>
</dbReference>
<keyword evidence="2 6" id="KW-0132">Cell division</keyword>
<dbReference type="GO" id="GO:0000902">
    <property type="term" value="P:cell morphogenesis"/>
    <property type="evidence" value="ECO:0007669"/>
    <property type="project" value="InterPro"/>
</dbReference>
<evidence type="ECO:0000256" key="5">
    <source>
        <dbReference type="ARBA" id="ARBA00025606"/>
    </source>
</evidence>
<dbReference type="SUPFAM" id="SSF63848">
    <property type="entry name" value="Cell-division inhibitor MinC, C-terminal domain"/>
    <property type="match status" value="1"/>
</dbReference>
<dbReference type="Proteomes" id="UP000182521">
    <property type="component" value="Chromosome"/>
</dbReference>
<dbReference type="KEGG" id="frc:KX01_116"/>
<dbReference type="STRING" id="1542390.KX01_116"/>
<dbReference type="Gene3D" id="3.30.70.260">
    <property type="match status" value="1"/>
</dbReference>
<dbReference type="GO" id="GO:0051302">
    <property type="term" value="P:regulation of cell division"/>
    <property type="evidence" value="ECO:0007669"/>
    <property type="project" value="InterPro"/>
</dbReference>